<dbReference type="InterPro" id="IPR036513">
    <property type="entry name" value="STAS_dom_sf"/>
</dbReference>
<name>A0ABR7RLP3_9PROT</name>
<dbReference type="InterPro" id="IPR052746">
    <property type="entry name" value="MlaB_ABC_Transporter"/>
</dbReference>
<dbReference type="PANTHER" id="PTHR35849:SF2">
    <property type="entry name" value="BLR2341 PROTEIN"/>
    <property type="match status" value="1"/>
</dbReference>
<organism evidence="2 3">
    <name type="scientific">Teichococcus aerophilus</name>
    <dbReference type="NCBI Taxonomy" id="1224513"/>
    <lineage>
        <taxon>Bacteria</taxon>
        <taxon>Pseudomonadati</taxon>
        <taxon>Pseudomonadota</taxon>
        <taxon>Alphaproteobacteria</taxon>
        <taxon>Acetobacterales</taxon>
        <taxon>Roseomonadaceae</taxon>
        <taxon>Roseomonas</taxon>
    </lineage>
</organism>
<dbReference type="InterPro" id="IPR002645">
    <property type="entry name" value="STAS_dom"/>
</dbReference>
<dbReference type="RefSeq" id="WP_187784637.1">
    <property type="nucleotide sequence ID" value="NZ_JACTVA010000018.1"/>
</dbReference>
<dbReference type="CDD" id="cd07043">
    <property type="entry name" value="STAS_anti-anti-sigma_factors"/>
    <property type="match status" value="1"/>
</dbReference>
<accession>A0ABR7RLP3</accession>
<dbReference type="Pfam" id="PF13466">
    <property type="entry name" value="STAS_2"/>
    <property type="match status" value="1"/>
</dbReference>
<sequence>MTGGAIAMQDEFAAEDACLVLEGPLLLRHAEDLRARLLQAVQTQPRLEIDCTGVTEADLSAVQALLSAGRSAQRGGKSLLLRGAPAPALCAALARAGFPPVADAAGFSHWMQGEAAS</sequence>
<dbReference type="Proteomes" id="UP000626026">
    <property type="component" value="Unassembled WGS sequence"/>
</dbReference>
<dbReference type="EMBL" id="JACTVA010000018">
    <property type="protein sequence ID" value="MBC9207467.1"/>
    <property type="molecule type" value="Genomic_DNA"/>
</dbReference>
<evidence type="ECO:0000313" key="3">
    <source>
        <dbReference type="Proteomes" id="UP000626026"/>
    </source>
</evidence>
<dbReference type="InterPro" id="IPR058548">
    <property type="entry name" value="MlaB-like_STAS"/>
</dbReference>
<dbReference type="PROSITE" id="PS50801">
    <property type="entry name" value="STAS"/>
    <property type="match status" value="1"/>
</dbReference>
<keyword evidence="3" id="KW-1185">Reference proteome</keyword>
<reference evidence="2 3" key="1">
    <citation type="journal article" date="2013" name="Int. J. Syst. Evol. Microbiol.">
        <title>Roseomonas aerophila sp. nov., isolated from air.</title>
        <authorList>
            <person name="Kim S.J."/>
            <person name="Weon H.Y."/>
            <person name="Ahn J.H."/>
            <person name="Hong S.B."/>
            <person name="Seok S.J."/>
            <person name="Whang K.S."/>
            <person name="Kwon S.W."/>
        </authorList>
    </citation>
    <scope>NUCLEOTIDE SEQUENCE [LARGE SCALE GENOMIC DNA]</scope>
    <source>
        <strain evidence="2 3">NBRC 108923</strain>
    </source>
</reference>
<comment type="caution">
    <text evidence="2">The sequence shown here is derived from an EMBL/GenBank/DDBJ whole genome shotgun (WGS) entry which is preliminary data.</text>
</comment>
<feature type="domain" description="STAS" evidence="1">
    <location>
        <begin position="19"/>
        <end position="98"/>
    </location>
</feature>
<dbReference type="Gene3D" id="3.30.750.24">
    <property type="entry name" value="STAS domain"/>
    <property type="match status" value="1"/>
</dbReference>
<dbReference type="SUPFAM" id="SSF52091">
    <property type="entry name" value="SpoIIaa-like"/>
    <property type="match status" value="1"/>
</dbReference>
<evidence type="ECO:0000259" key="1">
    <source>
        <dbReference type="PROSITE" id="PS50801"/>
    </source>
</evidence>
<protein>
    <submittedName>
        <fullName evidence="2">STAS domain-containing protein</fullName>
    </submittedName>
</protein>
<evidence type="ECO:0000313" key="2">
    <source>
        <dbReference type="EMBL" id="MBC9207467.1"/>
    </source>
</evidence>
<gene>
    <name evidence="2" type="ORF">IBL26_11535</name>
</gene>
<proteinExistence type="predicted"/>
<dbReference type="PANTHER" id="PTHR35849">
    <property type="entry name" value="BLR2341 PROTEIN"/>
    <property type="match status" value="1"/>
</dbReference>